<dbReference type="Proteomes" id="UP000265882">
    <property type="component" value="Unassembled WGS sequence"/>
</dbReference>
<accession>A0A3A4P0L9</accession>
<proteinExistence type="predicted"/>
<evidence type="ECO:0000313" key="1">
    <source>
        <dbReference type="EMBL" id="RJP24762.1"/>
    </source>
</evidence>
<evidence type="ECO:0000313" key="2">
    <source>
        <dbReference type="Proteomes" id="UP000265882"/>
    </source>
</evidence>
<reference evidence="1 2" key="1">
    <citation type="journal article" date="2017" name="ISME J.">
        <title>Energy and carbon metabolisms in a deep terrestrial subsurface fluid microbial community.</title>
        <authorList>
            <person name="Momper L."/>
            <person name="Jungbluth S.P."/>
            <person name="Lee M.D."/>
            <person name="Amend J.P."/>
        </authorList>
    </citation>
    <scope>NUCLEOTIDE SEQUENCE [LARGE SCALE GENOMIC DNA]</scope>
    <source>
        <strain evidence="1">SURF_5</strain>
    </source>
</reference>
<name>A0A3A4P0L9_ABYX5</name>
<organism evidence="1 2">
    <name type="scientific">Abyssobacteria bacterium (strain SURF_5)</name>
    <dbReference type="NCBI Taxonomy" id="2093360"/>
    <lineage>
        <taxon>Bacteria</taxon>
        <taxon>Pseudomonadati</taxon>
        <taxon>Candidatus Hydrogenedentota</taxon>
        <taxon>Candidatus Abyssobacteria</taxon>
    </lineage>
</organism>
<protein>
    <recommendedName>
        <fullName evidence="3">Tip attachment protein J domain-containing protein</fullName>
    </recommendedName>
</protein>
<comment type="caution">
    <text evidence="1">The sequence shown here is derived from an EMBL/GenBank/DDBJ whole genome shotgun (WGS) entry which is preliminary data.</text>
</comment>
<dbReference type="AlphaFoldDB" id="A0A3A4P0L9"/>
<sequence>MKSLTPQTLIECAAAYNRPVLLLEVEWTDILTGRYSQRPVTIDGTSYAGIILAISPISASFKNPSAEYEPVTVALAPEESLLERVTASIPEGKPARVRLFFEPLTAADVVDLFSGHIEKAQLRDDRIELIIEPLFGRYDRALPEMLVSAANFPAAHPDDVGRPVPLIFGQVPRVPAVRAKVGRSTSLRGSILSADTTIEVDDTSGFPDAGTLLIEDEQITYSGRSETVFTGCTRGANGTEAAEHLNRADVIEYMTDHIYLVACHACKSIESVRVAGVPVDAGSCAIDCNNTALLPGAALATITFTNRPKVRRYSRASRFLEMQFDETAAGNEALDPEHCYYTTLEGFATLVARISGAAGNDSLRIRQTTDMSPNADARGEILKAFLVVEHFESTAFADDYLSVTVAAQTFRLAGPGEEDVAGGGGEVDVDHGHAHSITGEHTHSMVVKKEALFTNTVAQTGGTTGSWAELNDIAGNNLDRSGYTTTASTDRNLICTLAATTSKGSVQRIQFCCRRGESGMVGSFVLRFYHNGVQAKQYTVSGSSTPETWKSGWETISGLNWEDLENSNTYIAIIPLGTGLIRLFGVWYELEYLEQPIEYEGPGTKDSADVGAYAAAHHHVINEEPISSTSVVEAVDITDLVANDWGWFTGREISVDYNVAGADDGVLGYILHVFFEVEYAPLEEIISDDVTCTVQGIESSGDGTGELLENPADVIRHILVDVLGLSEAAHIDSASFAEARSSLQAAGAAFAFSLCERISAARLLFELAEQARSRLAFNGRFSLFYRAESLENPVRVIAPAHRAAASVRLEHAGVSAIRNMLTGYHSRDYSRKGTLADRYAGIVQVADGESRESFGARAKVHEFFALRDASYVQSLLQFFLGRHSIPRRRYRWTSFLRDLNLERGDVAEITDLEKGLLKVKGELIETAFVSGRTDRRELDAIGFCAELERYEYFWTGSGATFIKLDEQNFYFVIRGLLAACLSIDGRLYLKGFVVGDQELPPAAGYPILYDGARECIAFALSDGTRVMEFDEKGNLLVPSDILGDQALAFSGAEDAIEADAEKVWFNIGSTRAAEATAGGYLRLPRDVVEDCGWEEII</sequence>
<evidence type="ECO:0008006" key="3">
    <source>
        <dbReference type="Google" id="ProtNLM"/>
    </source>
</evidence>
<dbReference type="EMBL" id="QZKU01000031">
    <property type="protein sequence ID" value="RJP24762.1"/>
    <property type="molecule type" value="Genomic_DNA"/>
</dbReference>
<gene>
    <name evidence="1" type="ORF">C4520_03520</name>
</gene>